<comment type="caution">
    <text evidence="2">The sequence shown here is derived from an EMBL/GenBank/DDBJ whole genome shotgun (WGS) entry which is preliminary data.</text>
</comment>
<proteinExistence type="predicted"/>
<feature type="transmembrane region" description="Helical" evidence="1">
    <location>
        <begin position="230"/>
        <end position="250"/>
    </location>
</feature>
<feature type="transmembrane region" description="Helical" evidence="1">
    <location>
        <begin position="12"/>
        <end position="34"/>
    </location>
</feature>
<keyword evidence="1" id="KW-0472">Membrane</keyword>
<feature type="transmembrane region" description="Helical" evidence="1">
    <location>
        <begin position="66"/>
        <end position="90"/>
    </location>
</feature>
<feature type="transmembrane region" description="Helical" evidence="1">
    <location>
        <begin position="185"/>
        <end position="203"/>
    </location>
</feature>
<dbReference type="PANTHER" id="PTHR37305">
    <property type="entry name" value="INTEGRAL MEMBRANE PROTEIN-RELATED"/>
    <property type="match status" value="1"/>
</dbReference>
<evidence type="ECO:0000313" key="2">
    <source>
        <dbReference type="EMBL" id="RCA11497.1"/>
    </source>
</evidence>
<reference evidence="2 3" key="1">
    <citation type="submission" date="2015-06" db="EMBL/GenBank/DDBJ databases">
        <title>The Genome Sequence of Enterococcus durans 4EA1.</title>
        <authorList>
            <consortium name="The Broad Institute Genomics Platform"/>
            <consortium name="The Broad Institute Genome Sequencing Center for Infectious Disease"/>
            <person name="Earl A.M."/>
            <person name="Van Tyne D."/>
            <person name="Lebreton F."/>
            <person name="Saavedra J.T."/>
            <person name="Gilmore M.S."/>
            <person name="Manson Mcguire A."/>
            <person name="Clock S."/>
            <person name="Crupain M."/>
            <person name="Rangan U."/>
            <person name="Young S."/>
            <person name="Abouelleil A."/>
            <person name="Cao P."/>
            <person name="Chapman S.B."/>
            <person name="Griggs A."/>
            <person name="Priest M."/>
            <person name="Shea T."/>
            <person name="Wortman J."/>
            <person name="Nusbaum C."/>
            <person name="Birren B."/>
        </authorList>
    </citation>
    <scope>NUCLEOTIDE SEQUENCE [LARGE SCALE GENOMIC DNA]</scope>
    <source>
        <strain evidence="2 3">4EA1</strain>
    </source>
</reference>
<keyword evidence="1" id="KW-0812">Transmembrane</keyword>
<sequence>MINAIRADFYRLLHTKGFFITQIALILIIIVSVFTQALGSSGVMTEQLEHLQSGALDLKWDSYQTVIAMSTMAAYLIYFSLPLFVMILGYDLTKKTYKNQLAIGISRWYFFISKYLIFLLISACQFIFYYGFTFLAAGIRYGFGTPPENFWGDLLRMMGIQFITFQAIFAIALLLLTLTFSNVSAVIGVIVTSMVLGIISAVLPKVEWLKYFDFQTNINIAWLKDMPEHYWLKAIIAALAFTIILGCLAYQGIRKRDL</sequence>
<feature type="transmembrane region" description="Helical" evidence="1">
    <location>
        <begin position="115"/>
        <end position="139"/>
    </location>
</feature>
<organism evidence="2 3">
    <name type="scientific">Enterococcus durans</name>
    <dbReference type="NCBI Taxonomy" id="53345"/>
    <lineage>
        <taxon>Bacteria</taxon>
        <taxon>Bacillati</taxon>
        <taxon>Bacillota</taxon>
        <taxon>Bacilli</taxon>
        <taxon>Lactobacillales</taxon>
        <taxon>Enterococcaceae</taxon>
        <taxon>Enterococcus</taxon>
    </lineage>
</organism>
<name>A0A367CFV0_9ENTE</name>
<keyword evidence="1" id="KW-1133">Transmembrane helix</keyword>
<dbReference type="PANTHER" id="PTHR37305:SF1">
    <property type="entry name" value="MEMBRANE PROTEIN"/>
    <property type="match status" value="1"/>
</dbReference>
<dbReference type="STRING" id="53345.LIU_11715"/>
<dbReference type="Proteomes" id="UP000252797">
    <property type="component" value="Unassembled WGS sequence"/>
</dbReference>
<dbReference type="AlphaFoldDB" id="A0A367CFV0"/>
<gene>
    <name evidence="2" type="ORF">EA71_02256</name>
</gene>
<dbReference type="EMBL" id="LEPB01000004">
    <property type="protein sequence ID" value="RCA11497.1"/>
    <property type="molecule type" value="Genomic_DNA"/>
</dbReference>
<protein>
    <submittedName>
        <fullName evidence="2">Uncharacterized protein</fullName>
    </submittedName>
</protein>
<accession>A0A367CFV0</accession>
<dbReference type="RefSeq" id="WP_113846141.1">
    <property type="nucleotide sequence ID" value="NZ_CAXUDG010000021.1"/>
</dbReference>
<feature type="transmembrane region" description="Helical" evidence="1">
    <location>
        <begin position="159"/>
        <end position="178"/>
    </location>
</feature>
<evidence type="ECO:0000256" key="1">
    <source>
        <dbReference type="SAM" id="Phobius"/>
    </source>
</evidence>
<evidence type="ECO:0000313" key="3">
    <source>
        <dbReference type="Proteomes" id="UP000252797"/>
    </source>
</evidence>